<dbReference type="InterPro" id="IPR012902">
    <property type="entry name" value="N_methyl_site"/>
</dbReference>
<gene>
    <name evidence="2" type="ORF">A2358_04330</name>
</gene>
<reference evidence="2 3" key="1">
    <citation type="journal article" date="2016" name="Nat. Commun.">
        <title>Thousands of microbial genomes shed light on interconnected biogeochemical processes in an aquifer system.</title>
        <authorList>
            <person name="Anantharaman K."/>
            <person name="Brown C.T."/>
            <person name="Hug L.A."/>
            <person name="Sharon I."/>
            <person name="Castelle C.J."/>
            <person name="Probst A.J."/>
            <person name="Thomas B.C."/>
            <person name="Singh A."/>
            <person name="Wilkins M.J."/>
            <person name="Karaoz U."/>
            <person name="Brodie E.L."/>
            <person name="Williams K.H."/>
            <person name="Hubbard S.S."/>
            <person name="Banfield J.F."/>
        </authorList>
    </citation>
    <scope>NUCLEOTIDE SEQUENCE [LARGE SCALE GENOMIC DNA]</scope>
</reference>
<evidence type="ECO:0000256" key="1">
    <source>
        <dbReference type="SAM" id="Phobius"/>
    </source>
</evidence>
<protein>
    <recommendedName>
        <fullName evidence="4">Type II secretion system protein GspG C-terminal domain-containing protein</fullName>
    </recommendedName>
</protein>
<dbReference type="Gene3D" id="3.30.700.10">
    <property type="entry name" value="Glycoprotein, Type 4 Pilin"/>
    <property type="match status" value="1"/>
</dbReference>
<keyword evidence="1" id="KW-0812">Transmembrane</keyword>
<keyword evidence="1" id="KW-0472">Membrane</keyword>
<dbReference type="InterPro" id="IPR045584">
    <property type="entry name" value="Pilin-like"/>
</dbReference>
<evidence type="ECO:0000313" key="3">
    <source>
        <dbReference type="Proteomes" id="UP000178650"/>
    </source>
</evidence>
<dbReference type="SUPFAM" id="SSF54523">
    <property type="entry name" value="Pili subunits"/>
    <property type="match status" value="1"/>
</dbReference>
<feature type="transmembrane region" description="Helical" evidence="1">
    <location>
        <begin position="6"/>
        <end position="28"/>
    </location>
</feature>
<keyword evidence="1" id="KW-1133">Transmembrane helix</keyword>
<name>A0A1G2IXY1_9BACT</name>
<dbReference type="Pfam" id="PF07963">
    <property type="entry name" value="N_methyl"/>
    <property type="match status" value="1"/>
</dbReference>
<dbReference type="PROSITE" id="PS00409">
    <property type="entry name" value="PROKAR_NTER_METHYL"/>
    <property type="match status" value="1"/>
</dbReference>
<proteinExistence type="predicted"/>
<dbReference type="AlphaFoldDB" id="A0A1G2IXY1"/>
<dbReference type="Proteomes" id="UP000178650">
    <property type="component" value="Unassembled WGS sequence"/>
</dbReference>
<organism evidence="2 3">
    <name type="scientific">Candidatus Staskawiczbacteria bacterium RIFOXYB1_FULL_37_44</name>
    <dbReference type="NCBI Taxonomy" id="1802223"/>
    <lineage>
        <taxon>Bacteria</taxon>
        <taxon>Candidatus Staskawicziibacteriota</taxon>
    </lineage>
</organism>
<comment type="caution">
    <text evidence="2">The sequence shown here is derived from an EMBL/GenBank/DDBJ whole genome shotgun (WGS) entry which is preliminary data.</text>
</comment>
<dbReference type="EMBL" id="MHPJ01000003">
    <property type="protein sequence ID" value="OGZ79477.1"/>
    <property type="molecule type" value="Genomic_DNA"/>
</dbReference>
<evidence type="ECO:0008006" key="4">
    <source>
        <dbReference type="Google" id="ProtNLM"/>
    </source>
</evidence>
<dbReference type="STRING" id="1802223.A2358_04330"/>
<accession>A0A1G2IXY1</accession>
<sequence>MQKGFTLIELIVTMAIIAVLSGIILFSVTQYINKGKDSNVAGNLAVLVPAGEVYYNGNNNSYQDFCDPIKTSVVKNAISQMPKNPAGNCYDESKNPAGICCYAESQAWAACGQKFTDKNLAFCVDSRGVKTDINSADCKSSITQCRN</sequence>
<dbReference type="NCBIfam" id="TIGR02532">
    <property type="entry name" value="IV_pilin_GFxxxE"/>
    <property type="match status" value="1"/>
</dbReference>
<evidence type="ECO:0000313" key="2">
    <source>
        <dbReference type="EMBL" id="OGZ79477.1"/>
    </source>
</evidence>